<dbReference type="AlphaFoldDB" id="A0A842FWG7"/>
<organism evidence="1 2">
    <name type="scientific">Listeria booriae</name>
    <dbReference type="NCBI Taxonomy" id="1552123"/>
    <lineage>
        <taxon>Bacteria</taxon>
        <taxon>Bacillati</taxon>
        <taxon>Bacillota</taxon>
        <taxon>Bacilli</taxon>
        <taxon>Bacillales</taxon>
        <taxon>Listeriaceae</taxon>
        <taxon>Listeria</taxon>
    </lineage>
</organism>
<evidence type="ECO:0000313" key="1">
    <source>
        <dbReference type="EMBL" id="MBC2295008.1"/>
    </source>
</evidence>
<name>A0A842FWG7_9LIST</name>
<feature type="non-terminal residue" evidence="1">
    <location>
        <position position="1"/>
    </location>
</feature>
<comment type="caution">
    <text evidence="1">The sequence shown here is derived from an EMBL/GenBank/DDBJ whole genome shotgun (WGS) entry which is preliminary data.</text>
</comment>
<gene>
    <name evidence="1" type="ORF">HCC36_17495</name>
</gene>
<proteinExistence type="predicted"/>
<dbReference type="Proteomes" id="UP000543005">
    <property type="component" value="Unassembled WGS sequence"/>
</dbReference>
<accession>A0A842FWG7</accession>
<dbReference type="InterPro" id="IPR016024">
    <property type="entry name" value="ARM-type_fold"/>
</dbReference>
<dbReference type="RefSeq" id="WP_221771970.1">
    <property type="nucleotide sequence ID" value="NZ_JAARZT010000061.1"/>
</dbReference>
<dbReference type="SUPFAM" id="SSF48371">
    <property type="entry name" value="ARM repeat"/>
    <property type="match status" value="1"/>
</dbReference>
<evidence type="ECO:0000313" key="2">
    <source>
        <dbReference type="Proteomes" id="UP000543005"/>
    </source>
</evidence>
<protein>
    <submittedName>
        <fullName evidence="1">Uncharacterized protein</fullName>
    </submittedName>
</protein>
<sequence length="614" mass="72106">INSYHEQRNEINTNNKGNLGLNKRREKLFYPLIDRYEKQLYEWIVKDTQKNDMKPYSTKIFLSDLSIHSNQIADIFYQSMVFGSITHLTKIYGLIQKLSYYMGSYYESWGSLVLVLKNTIMLLDRKRVNQVVKHFEPLLKNMDAGDAKEIFVYSNNQILPNNRLEANLLAIAEVGYYLDDQDFEEYWSGIEQELNAWAEEEHGIVNLATQIFDTLHKVRERIPSDYFIELGITLIDKGRKRYFENVLKMWTHSVDYDTISENNFERVIQKLLQFINGDIEIHNKVYIENLCCAVSQRRDRDLDDLVDVIKDHMPKFYENEYLVETRNESSINKECVNRNIDVIRRRNKEQGQGGAFFGYSDSPYQTIQAIFSRSTGDFDENKLDELFNVSCETIMNSNQWLEEKLEAYKLLMTLSRYDPELISRNADSKAKLVSKDYQLDGQKSMTSYADRSSLELAAMLLRNCFGESIWNDLLNLLPRYSDPGLQITACELIQAFLWGQEIEIPKDEKVLIFQFVLEWSNSSVIDLRWDAVKILIRLIHEKEFQKVITTQLIKLMSQDNAFVKSRLIHASKEIGEYSKETEEYIRSHALIDSNYVIRKIAKEKFPETVSQEFI</sequence>
<reference evidence="1 2" key="1">
    <citation type="submission" date="2020-03" db="EMBL/GenBank/DDBJ databases">
        <title>Soil Listeria distribution.</title>
        <authorList>
            <person name="Liao J."/>
            <person name="Wiedmann M."/>
        </authorList>
    </citation>
    <scope>NUCLEOTIDE SEQUENCE [LARGE SCALE GENOMIC DNA]</scope>
    <source>
        <strain evidence="1 2">FSL L7-0051</strain>
    </source>
</reference>
<dbReference type="EMBL" id="JAARZT010000061">
    <property type="protein sequence ID" value="MBC2295008.1"/>
    <property type="molecule type" value="Genomic_DNA"/>
</dbReference>